<dbReference type="GO" id="GO:0042602">
    <property type="term" value="F:riboflavin reductase (NADPH) activity"/>
    <property type="evidence" value="ECO:0007669"/>
    <property type="project" value="TreeGrafter"/>
</dbReference>
<dbReference type="AlphaFoldDB" id="A0A074JEM9"/>
<evidence type="ECO:0000313" key="6">
    <source>
        <dbReference type="Proteomes" id="UP000027432"/>
    </source>
</evidence>
<keyword evidence="2" id="KW-0560">Oxidoreductase</keyword>
<comment type="caution">
    <text evidence="5">The sequence shown here is derived from an EMBL/GenBank/DDBJ whole genome shotgun (WGS) entry which is preliminary data.</text>
</comment>
<evidence type="ECO:0000256" key="1">
    <source>
        <dbReference type="ARBA" id="ARBA00008898"/>
    </source>
</evidence>
<feature type="region of interest" description="Disordered" evidence="3">
    <location>
        <begin position="1"/>
        <end position="27"/>
    </location>
</feature>
<evidence type="ECO:0000256" key="2">
    <source>
        <dbReference type="ARBA" id="ARBA00023002"/>
    </source>
</evidence>
<dbReference type="GO" id="GO:0010181">
    <property type="term" value="F:FMN binding"/>
    <property type="evidence" value="ECO:0007669"/>
    <property type="project" value="InterPro"/>
</dbReference>
<dbReference type="InterPro" id="IPR012349">
    <property type="entry name" value="Split_barrel_FMN-bd"/>
</dbReference>
<organism evidence="5 6">
    <name type="scientific">Thioclava pacifica DSM 10166</name>
    <dbReference type="NCBI Taxonomy" id="1353537"/>
    <lineage>
        <taxon>Bacteria</taxon>
        <taxon>Pseudomonadati</taxon>
        <taxon>Pseudomonadota</taxon>
        <taxon>Alphaproteobacteria</taxon>
        <taxon>Rhodobacterales</taxon>
        <taxon>Paracoccaceae</taxon>
        <taxon>Thioclava</taxon>
    </lineage>
</organism>
<dbReference type="PANTHER" id="PTHR30466:SF11">
    <property type="entry name" value="FLAVIN-DEPENDENT MONOOXYGENASE, REDUCTASE SUBUNIT HSAB"/>
    <property type="match status" value="1"/>
</dbReference>
<protein>
    <recommendedName>
        <fullName evidence="4">Flavin reductase like domain-containing protein</fullName>
    </recommendedName>
</protein>
<dbReference type="InterPro" id="IPR050268">
    <property type="entry name" value="NADH-dep_flavin_reductase"/>
</dbReference>
<evidence type="ECO:0000313" key="5">
    <source>
        <dbReference type="EMBL" id="KEO54325.1"/>
    </source>
</evidence>
<evidence type="ECO:0000259" key="4">
    <source>
        <dbReference type="SMART" id="SM00903"/>
    </source>
</evidence>
<evidence type="ECO:0000256" key="3">
    <source>
        <dbReference type="SAM" id="MobiDB-lite"/>
    </source>
</evidence>
<dbReference type="Proteomes" id="UP000027432">
    <property type="component" value="Unassembled WGS sequence"/>
</dbReference>
<comment type="similarity">
    <text evidence="1">Belongs to the non-flavoprotein flavin reductase family.</text>
</comment>
<dbReference type="Pfam" id="PF01613">
    <property type="entry name" value="Flavin_Reduct"/>
    <property type="match status" value="1"/>
</dbReference>
<dbReference type="eggNOG" id="COG1853">
    <property type="taxonomic scope" value="Bacteria"/>
</dbReference>
<name>A0A074JEM9_9RHOB</name>
<proteinExistence type="inferred from homology"/>
<sequence length="188" mass="20425">MSESDDIDAAMNRAERTVPGGQAPDPFDARRLRDALGRFATGVTVVTACECDDHHGPVGMTVNSFASVSLDPPLILWSAARSSIRHAHFTQTPAFAVHVLRHDQEYLAHRFTRRGNGFSGLDYTQNEAGVPLLADVLARFECVTEARHDGGDHTIIIGRVTRFESTTDGAPLIFSGGQFGSFRPDQSS</sequence>
<gene>
    <name evidence="5" type="ORF">TP2_05200</name>
</gene>
<keyword evidence="6" id="KW-1185">Reference proteome</keyword>
<dbReference type="STRING" id="1353537.TP2_05200"/>
<dbReference type="EMBL" id="AUND01000012">
    <property type="protein sequence ID" value="KEO54325.1"/>
    <property type="molecule type" value="Genomic_DNA"/>
</dbReference>
<dbReference type="OrthoDB" id="9792858at2"/>
<dbReference type="SMART" id="SM00903">
    <property type="entry name" value="Flavin_Reduct"/>
    <property type="match status" value="1"/>
</dbReference>
<dbReference type="Gene3D" id="2.30.110.10">
    <property type="entry name" value="Electron Transport, Fmn-binding Protein, Chain A"/>
    <property type="match status" value="1"/>
</dbReference>
<dbReference type="InterPro" id="IPR002563">
    <property type="entry name" value="Flavin_Rdtase-like_dom"/>
</dbReference>
<dbReference type="PANTHER" id="PTHR30466">
    <property type="entry name" value="FLAVIN REDUCTASE"/>
    <property type="match status" value="1"/>
</dbReference>
<feature type="domain" description="Flavin reductase like" evidence="4">
    <location>
        <begin position="36"/>
        <end position="181"/>
    </location>
</feature>
<dbReference type="SUPFAM" id="SSF50475">
    <property type="entry name" value="FMN-binding split barrel"/>
    <property type="match status" value="1"/>
</dbReference>
<reference evidence="5 6" key="1">
    <citation type="submission" date="2013-07" db="EMBL/GenBank/DDBJ databases">
        <title>Thioclava pacifica DSM 10166 Genome Sequencing.</title>
        <authorList>
            <person name="Lai Q."/>
            <person name="Shao Z."/>
        </authorList>
    </citation>
    <scope>NUCLEOTIDE SEQUENCE [LARGE SCALE GENOMIC DNA]</scope>
    <source>
        <strain evidence="5 6">DSM 10166</strain>
    </source>
</reference>
<accession>A0A074JEM9</accession>